<protein>
    <submittedName>
        <fullName evidence="2">Uncharacterized protein</fullName>
    </submittedName>
</protein>
<dbReference type="EMBL" id="HBFM01033262">
    <property type="protein sequence ID" value="CAD8792284.1"/>
    <property type="molecule type" value="Transcribed_RNA"/>
</dbReference>
<feature type="region of interest" description="Disordered" evidence="1">
    <location>
        <begin position="113"/>
        <end position="146"/>
    </location>
</feature>
<reference evidence="2" key="1">
    <citation type="submission" date="2021-01" db="EMBL/GenBank/DDBJ databases">
        <authorList>
            <person name="Corre E."/>
            <person name="Pelletier E."/>
            <person name="Niang G."/>
            <person name="Scheremetjew M."/>
            <person name="Finn R."/>
            <person name="Kale V."/>
            <person name="Holt S."/>
            <person name="Cochrane G."/>
            <person name="Meng A."/>
            <person name="Brown T."/>
            <person name="Cohen L."/>
        </authorList>
    </citation>
    <scope>NUCLEOTIDE SEQUENCE</scope>
    <source>
        <strain evidence="2">SAG 63-3</strain>
    </source>
</reference>
<proteinExistence type="predicted"/>
<organism evidence="2">
    <name type="scientific">Polytomella parva</name>
    <dbReference type="NCBI Taxonomy" id="51329"/>
    <lineage>
        <taxon>Eukaryota</taxon>
        <taxon>Viridiplantae</taxon>
        <taxon>Chlorophyta</taxon>
        <taxon>core chlorophytes</taxon>
        <taxon>Chlorophyceae</taxon>
        <taxon>CS clade</taxon>
        <taxon>Chlamydomonadales</taxon>
        <taxon>Chlamydomonadaceae</taxon>
        <taxon>Polytomella</taxon>
    </lineage>
</organism>
<accession>A0A6U0ZAX3</accession>
<dbReference type="PANTHER" id="PTHR31245">
    <property type="entry name" value="UBIQUITIN SYSTEM COMPONENT CUE PROTEIN"/>
    <property type="match status" value="1"/>
</dbReference>
<dbReference type="PANTHER" id="PTHR31245:SF20">
    <property type="entry name" value="F18B13.13 PROTEIN"/>
    <property type="match status" value="1"/>
</dbReference>
<name>A0A6U0ZAX3_9CHLO</name>
<feature type="compositionally biased region" description="Basic and acidic residues" evidence="1">
    <location>
        <begin position="117"/>
        <end position="132"/>
    </location>
</feature>
<gene>
    <name evidence="2" type="ORF">PPAR00522_LOCUS21740</name>
</gene>
<evidence type="ECO:0000313" key="2">
    <source>
        <dbReference type="EMBL" id="CAD8792284.1"/>
    </source>
</evidence>
<sequence>MSVVAQPLFITKRHFDESDSSSCEMMYCAFKKQRLSSGMAPCSANAQNVYMSKDLNTLMNVFIDFDDKVVRDTFFESLYNIDVATKRLMDMRLLRLEQESKVAEEIISNSVSPECLENGHDEDRKTDVKPEIEESNSGAIPTPESHEIASTATEWADILVQEMSAATNLADARSKAAAILERFESCMVFSLKAQAISEAEASVRPRLTELTNENRILKKAVQIQHRQTAELRQAAAAAAATSNAEIRSLFGQLDQSREKIRSLDLANYSLTVHLERATNGGVMSLPYVHPRNPDVY</sequence>
<evidence type="ECO:0000256" key="1">
    <source>
        <dbReference type="SAM" id="MobiDB-lite"/>
    </source>
</evidence>
<dbReference type="AlphaFoldDB" id="A0A6U0ZAX3"/>